<dbReference type="InterPro" id="IPR050406">
    <property type="entry name" value="FGGY_Carb_Kinase"/>
</dbReference>
<dbReference type="GO" id="GO:0005975">
    <property type="term" value="P:carbohydrate metabolic process"/>
    <property type="evidence" value="ECO:0007669"/>
    <property type="project" value="InterPro"/>
</dbReference>
<organism evidence="5 6">
    <name type="scientific">Nakamurella leprariae</name>
    <dbReference type="NCBI Taxonomy" id="2803911"/>
    <lineage>
        <taxon>Bacteria</taxon>
        <taxon>Bacillati</taxon>
        <taxon>Actinomycetota</taxon>
        <taxon>Actinomycetes</taxon>
        <taxon>Nakamurellales</taxon>
        <taxon>Nakamurellaceae</taxon>
        <taxon>Nakamurella</taxon>
    </lineage>
</organism>
<dbReference type="Gene3D" id="3.30.420.40">
    <property type="match status" value="2"/>
</dbReference>
<dbReference type="PANTHER" id="PTHR43095:SF2">
    <property type="entry name" value="GLUCONOKINASE"/>
    <property type="match status" value="1"/>
</dbReference>
<accession>A0A939BWS4</accession>
<dbReference type="GO" id="GO:0016301">
    <property type="term" value="F:kinase activity"/>
    <property type="evidence" value="ECO:0007669"/>
    <property type="project" value="UniProtKB-KW"/>
</dbReference>
<dbReference type="InterPro" id="IPR018485">
    <property type="entry name" value="FGGY_C"/>
</dbReference>
<evidence type="ECO:0000256" key="1">
    <source>
        <dbReference type="ARBA" id="ARBA00009156"/>
    </source>
</evidence>
<evidence type="ECO:0000256" key="2">
    <source>
        <dbReference type="ARBA" id="ARBA00022679"/>
    </source>
</evidence>
<proteinExistence type="inferred from homology"/>
<evidence type="ECO:0000313" key="6">
    <source>
        <dbReference type="Proteomes" id="UP000663792"/>
    </source>
</evidence>
<dbReference type="InterPro" id="IPR043129">
    <property type="entry name" value="ATPase_NBD"/>
</dbReference>
<evidence type="ECO:0000256" key="3">
    <source>
        <dbReference type="ARBA" id="ARBA00022777"/>
    </source>
</evidence>
<gene>
    <name evidence="5" type="ORF">JL106_11170</name>
</gene>
<dbReference type="AlphaFoldDB" id="A0A939BWS4"/>
<sequence length="435" mass="45851">MDALGVLHAVETLLDACDLEGVQVVASSVLWQSLLPVDNGGAPLDAVTTWEAAHPERVRHRLLDRVPGYDPTVTGVPLHPSSPTAAIAALHDRPLADAPARLTDLGGWVLGRLTGADTGWSEAIAAGSGLWDQAARTWAGPVLDGLGVAPEQFGPRFAAPVTMTPARARRWPALRTARWLPPLGDGLCHNLGQSVVGADAVAVTVATSGSVRRVEQTATYRPPVHGLWAYRCDARTVVRGAAVTSAGNTLEWLARFVGRPLDWSFAAGPPRLPDLVTDPSVFGRRSPDYPWEAAGSVGSLRPHHTLDDVGTAMAIDLLAQFGPLLDLVDPDRGGSVWAAGGVLDHAPVAAQLLADTIGRDVSISPQTEASLHGAARLGQAWLRRSERIDVDGLVDDAVTLAAAGTRLPPVAVRQPRPLWTRALAARARLTRSSVG</sequence>
<evidence type="ECO:0000259" key="4">
    <source>
        <dbReference type="Pfam" id="PF02782"/>
    </source>
</evidence>
<keyword evidence="3" id="KW-0418">Kinase</keyword>
<dbReference type="PANTHER" id="PTHR43095">
    <property type="entry name" value="SUGAR KINASE"/>
    <property type="match status" value="1"/>
</dbReference>
<feature type="domain" description="Carbohydrate kinase FGGY C-terminal" evidence="4">
    <location>
        <begin position="207"/>
        <end position="378"/>
    </location>
</feature>
<name>A0A939BWS4_9ACTN</name>
<protein>
    <recommendedName>
        <fullName evidence="4">Carbohydrate kinase FGGY C-terminal domain-containing protein</fullName>
    </recommendedName>
</protein>
<comment type="caution">
    <text evidence="5">The sequence shown here is derived from an EMBL/GenBank/DDBJ whole genome shotgun (WGS) entry which is preliminary data.</text>
</comment>
<comment type="similarity">
    <text evidence="1">Belongs to the FGGY kinase family.</text>
</comment>
<dbReference type="RefSeq" id="WP_205260806.1">
    <property type="nucleotide sequence ID" value="NZ_JAERWK010000014.1"/>
</dbReference>
<dbReference type="Pfam" id="PF02782">
    <property type="entry name" value="FGGY_C"/>
    <property type="match status" value="1"/>
</dbReference>
<dbReference type="SUPFAM" id="SSF53067">
    <property type="entry name" value="Actin-like ATPase domain"/>
    <property type="match status" value="2"/>
</dbReference>
<keyword evidence="2" id="KW-0808">Transferase</keyword>
<dbReference type="Proteomes" id="UP000663792">
    <property type="component" value="Unassembled WGS sequence"/>
</dbReference>
<reference evidence="5" key="1">
    <citation type="submission" date="2021-01" db="EMBL/GenBank/DDBJ databases">
        <title>YIM 132084 draft genome.</title>
        <authorList>
            <person name="An D."/>
        </authorList>
    </citation>
    <scope>NUCLEOTIDE SEQUENCE</scope>
    <source>
        <strain evidence="5">YIM 132084</strain>
    </source>
</reference>
<dbReference type="EMBL" id="JAERWK010000014">
    <property type="protein sequence ID" value="MBM9467843.1"/>
    <property type="molecule type" value="Genomic_DNA"/>
</dbReference>
<evidence type="ECO:0000313" key="5">
    <source>
        <dbReference type="EMBL" id="MBM9467843.1"/>
    </source>
</evidence>
<keyword evidence="6" id="KW-1185">Reference proteome</keyword>